<evidence type="ECO:0000259" key="1">
    <source>
        <dbReference type="Pfam" id="PF04326"/>
    </source>
</evidence>
<dbReference type="PATRIC" id="fig|1641812.3.peg.681"/>
<accession>A0A0F6RJX9</accession>
<reference evidence="2 3" key="1">
    <citation type="journal article" date="2015" name="Genome Announc.">
        <title>Complete Genome Sequence of Microcystis aeruginosa NIES-2549, a Bloom-Forming Cyanobacterium from Lake Kasumigaura, Japan.</title>
        <authorList>
            <person name="Yamaguchi H."/>
            <person name="Suzuki S."/>
            <person name="Tanabe Y."/>
            <person name="Osana Y."/>
            <person name="Shimura Y."/>
            <person name="Ishida K."/>
            <person name="Kawachi M."/>
        </authorList>
    </citation>
    <scope>NUCLEOTIDE SEQUENCE [LARGE SCALE GENOMIC DNA]</scope>
    <source>
        <strain evidence="2 3">NIES-2549</strain>
    </source>
</reference>
<evidence type="ECO:0000313" key="3">
    <source>
        <dbReference type="Proteomes" id="UP000034103"/>
    </source>
</evidence>
<dbReference type="PANTHER" id="PTHR30595">
    <property type="entry name" value="GLPR-RELATED TRANSCRIPTIONAL REPRESSOR"/>
    <property type="match status" value="1"/>
</dbReference>
<dbReference type="HOGENOM" id="CLU_042798_0_0_3"/>
<organism evidence="2 3">
    <name type="scientific">Microcystis aeruginosa NIES-2549</name>
    <dbReference type="NCBI Taxonomy" id="1641812"/>
    <lineage>
        <taxon>Bacteria</taxon>
        <taxon>Bacillati</taxon>
        <taxon>Cyanobacteriota</taxon>
        <taxon>Cyanophyceae</taxon>
        <taxon>Oscillatoriophycideae</taxon>
        <taxon>Chroococcales</taxon>
        <taxon>Microcystaceae</taxon>
        <taxon>Microcystis</taxon>
    </lineage>
</organism>
<dbReference type="Proteomes" id="UP000034103">
    <property type="component" value="Chromosome"/>
</dbReference>
<dbReference type="EMBL" id="CP011304">
    <property type="protein sequence ID" value="AKE63018.1"/>
    <property type="molecule type" value="Genomic_DNA"/>
</dbReference>
<dbReference type="Pfam" id="PF13749">
    <property type="entry name" value="HATPase_c_4"/>
    <property type="match status" value="1"/>
</dbReference>
<dbReference type="Gene3D" id="3.30.565.60">
    <property type="match status" value="1"/>
</dbReference>
<dbReference type="RefSeq" id="WP_046660935.1">
    <property type="nucleotide sequence ID" value="NZ_CP011304.1"/>
</dbReference>
<feature type="domain" description="Schlafen AlbA-2" evidence="1">
    <location>
        <begin position="16"/>
        <end position="127"/>
    </location>
</feature>
<evidence type="ECO:0000313" key="2">
    <source>
        <dbReference type="EMBL" id="AKE63018.1"/>
    </source>
</evidence>
<dbReference type="Pfam" id="PF04326">
    <property type="entry name" value="SLFN_AlbA_2"/>
    <property type="match status" value="1"/>
</dbReference>
<dbReference type="InterPro" id="IPR038475">
    <property type="entry name" value="RecG_C_sf"/>
</dbReference>
<dbReference type="InterPro" id="IPR007421">
    <property type="entry name" value="Schlafen_AlbA_2_dom"/>
</dbReference>
<protein>
    <submittedName>
        <fullName evidence="2">Transcriptional regulator, ArsR family</fullName>
    </submittedName>
</protein>
<name>A0A0F6RJX9_MICAE</name>
<gene>
    <name evidence="2" type="ORF">MYAER_0658</name>
</gene>
<dbReference type="AlphaFoldDB" id="A0A0F6RJX9"/>
<proteinExistence type="predicted"/>
<dbReference type="Gene3D" id="3.30.950.30">
    <property type="entry name" value="Schlafen, AAA domain"/>
    <property type="match status" value="1"/>
</dbReference>
<dbReference type="InterPro" id="IPR038461">
    <property type="entry name" value="Schlafen_AlbA_2_dom_sf"/>
</dbReference>
<sequence length="472" mass="53703">MINLETLEGWLNAPVENERLEFKQAKNQFDTIKLLKYCVALANEGGGHFILGVTDKRPRKIVGSQAFPTPEEINSIKSLIVQKLRLRVEITELAHPDGRVLVFEVPTRPTGQPIAFEGAYLMRAGEDLVFMTPDRLKLIFAEDQQDWFCQSARSHASPDEVIDLLDTQTYFKLLKLPYPSHRDAVLERLQSDQLLDKTSKGWTIPNLSAILLARQLESFSPTLARKAPRVIIYEGTGKIKTRLEQTGTKGYAVGFDGLVNFVHDLAPQNRVIEEVLREEVKMFPPQALRELIANALIHQDFLATGASVMIEMYDDRVEISNPGIPFIKVERFIDEYRSRNEQLADIMRRFGICEEKGSGIDKVISAAEKFQLPAPDFRVGEIRTTSILFAHQDFGKMSQSDRIRACYQHCCLLYVDNQRMSNQTLRNRFCLNESKNNTVSQVIGATKEAGLIKLDESESKSTRYARYLPFWA</sequence>
<dbReference type="PANTHER" id="PTHR30595:SF6">
    <property type="entry name" value="SCHLAFEN ALBA-2 DOMAIN-CONTAINING PROTEIN"/>
    <property type="match status" value="1"/>
</dbReference>